<evidence type="ECO:0000313" key="1">
    <source>
        <dbReference type="EMBL" id="KAF0741148.1"/>
    </source>
</evidence>
<gene>
    <name evidence="1" type="ORF">Ae201684_003711</name>
</gene>
<dbReference type="AlphaFoldDB" id="A0A6G0XL51"/>
<name>A0A6G0XL51_9STRA</name>
<protein>
    <submittedName>
        <fullName evidence="1">Uncharacterized protein</fullName>
    </submittedName>
</protein>
<dbReference type="VEuPathDB" id="FungiDB:AeMF1_009627"/>
<dbReference type="EMBL" id="VJMJ01000041">
    <property type="protein sequence ID" value="KAF0741148.1"/>
    <property type="molecule type" value="Genomic_DNA"/>
</dbReference>
<keyword evidence="2" id="KW-1185">Reference proteome</keyword>
<accession>A0A6G0XL51</accession>
<comment type="caution">
    <text evidence="1">The sequence shown here is derived from an EMBL/GenBank/DDBJ whole genome shotgun (WGS) entry which is preliminary data.</text>
</comment>
<organism evidence="1 2">
    <name type="scientific">Aphanomyces euteiches</name>
    <dbReference type="NCBI Taxonomy" id="100861"/>
    <lineage>
        <taxon>Eukaryota</taxon>
        <taxon>Sar</taxon>
        <taxon>Stramenopiles</taxon>
        <taxon>Oomycota</taxon>
        <taxon>Saprolegniomycetes</taxon>
        <taxon>Saprolegniales</taxon>
        <taxon>Verrucalvaceae</taxon>
        <taxon>Aphanomyces</taxon>
    </lineage>
</organism>
<evidence type="ECO:0000313" key="2">
    <source>
        <dbReference type="Proteomes" id="UP000481153"/>
    </source>
</evidence>
<dbReference type="Proteomes" id="UP000481153">
    <property type="component" value="Unassembled WGS sequence"/>
</dbReference>
<reference evidence="1 2" key="1">
    <citation type="submission" date="2019-07" db="EMBL/GenBank/DDBJ databases">
        <title>Genomics analysis of Aphanomyces spp. identifies a new class of oomycete effector associated with host adaptation.</title>
        <authorList>
            <person name="Gaulin E."/>
        </authorList>
    </citation>
    <scope>NUCLEOTIDE SEQUENCE [LARGE SCALE GENOMIC DNA]</scope>
    <source>
        <strain evidence="1 2">ATCC 201684</strain>
    </source>
</reference>
<sequence>MRFVRARKFLTDKLLWCHPSLAPFVCSIRPLVMKVGEKAISPIVDPTRSLFFSDLIPRDRNQQTRDLQEVVSRIEGILLNALTPLVGEHSRYSDHATSSHFVPAFVRVVDFMVVEALFEALCSSISHLSCSISGLPTDQQTLKSSFKCRSDDDCSEDLYTQIDALLARPFEHSGNITYKRLFQLQGAVRPPDPLFILKIAIHNTHITIIPEKELWLRKFRDMIADYISALDRVERISANSKIQDFVHKYCRPYFRHFFAESIQSFSTIVNNHVSIETMMKDLRTTLDIYFAEVEHLTSSCLPLKAEFLQIEKTTPPLSQGTLESVSYVTRIVQTHITLRRELQAADMMLLVGCFLVDRSIFVGEMLAKCNNKLLELYQELPKFCNHFFKRVVDDLAKKTAILVSIPECVEECTEWLACFCGLQSHTSSPVIHMGPCVSSLQQMVDSCRNDCPPELSSNLVNSFESGHLQWKIQNKALRVMLSRIEDNRSFYQELLSRINVHSSLARWVGQPLRPLAILPPDQFLLLKALFSAKGFSVDKNAKLVDCVLRTLYAASTSVVSQCRFRLLHNVVNTAYKITKEVNYVIHSHGKHGSHVKHDASPLNVARYKDTNVFRFALLLVLEPLGFVSSSQLHTVLDQFIPSNLTLTQENRTFASAFKVVLDRGHFAPEAKFIESGVALHHMLKSGTPTIVVGRTISAC</sequence>
<proteinExistence type="predicted"/>